<reference evidence="2" key="2">
    <citation type="submission" date="2012-09" db="EMBL/GenBank/DDBJ databases">
        <title>The complete sequence of Psychroflexus torquis an extreme psychrophile from sea-ice that is stimulated by light.</title>
        <authorList>
            <person name="Feng S."/>
            <person name="Powell S.M."/>
            <person name="Bowman J.P."/>
        </authorList>
    </citation>
    <scope>NUCLEOTIDE SEQUENCE [LARGE SCALE GENOMIC DNA]</scope>
    <source>
        <strain evidence="2">ATCC 700755</strain>
    </source>
</reference>
<dbReference type="InterPro" id="IPR024311">
    <property type="entry name" value="Lipocalin-like"/>
</dbReference>
<feature type="domain" description="Lipocalin-like" evidence="1">
    <location>
        <begin position="35"/>
        <end position="113"/>
    </location>
</feature>
<dbReference type="KEGG" id="ptq:P700755_003785"/>
<organism evidence="2 3">
    <name type="scientific">Psychroflexus torquis (strain ATCC 700755 / CIP 106069 / ACAM 623)</name>
    <dbReference type="NCBI Taxonomy" id="313595"/>
    <lineage>
        <taxon>Bacteria</taxon>
        <taxon>Pseudomonadati</taxon>
        <taxon>Bacteroidota</taxon>
        <taxon>Flavobacteriia</taxon>
        <taxon>Flavobacteriales</taxon>
        <taxon>Flavobacteriaceae</taxon>
        <taxon>Psychroflexus</taxon>
    </lineage>
</organism>
<dbReference type="OrthoDB" id="1191173at2"/>
<evidence type="ECO:0000259" key="1">
    <source>
        <dbReference type="Pfam" id="PF13648"/>
    </source>
</evidence>
<gene>
    <name evidence="2" type="ordered locus">P700755_003785</name>
</gene>
<protein>
    <recommendedName>
        <fullName evidence="1">Lipocalin-like domain-containing protein</fullName>
    </recommendedName>
</protein>
<dbReference type="Proteomes" id="UP000008514">
    <property type="component" value="Chromosome"/>
</dbReference>
<dbReference type="eggNOG" id="ENOG5033768">
    <property type="taxonomic scope" value="Bacteria"/>
</dbReference>
<proteinExistence type="predicted"/>
<reference evidence="2" key="1">
    <citation type="submission" date="2006-03" db="EMBL/GenBank/DDBJ databases">
        <authorList>
            <person name="Bowman J."/>
            <person name="Ferriera S."/>
            <person name="Johnson J."/>
            <person name="Kravitz S."/>
            <person name="Halpern A."/>
            <person name="Remington K."/>
            <person name="Beeson K."/>
            <person name="Tran B."/>
            <person name="Rogers Y.-H."/>
            <person name="Friedman R."/>
            <person name="Venter J.C."/>
        </authorList>
    </citation>
    <scope>NUCLEOTIDE SEQUENCE [LARGE SCALE GENOMIC DNA]</scope>
    <source>
        <strain evidence="2">ATCC 700755</strain>
    </source>
</reference>
<dbReference type="STRING" id="313595.P700755_003785"/>
<sequence>MKIYIWVVIITNFLIPSITGKTHVQQSETNMLYNTWFLDTYKIESMEFPPNKREKGDYILFNEDMTYTSTSEGNVEEGTFILNTSGAYVLMVDEKGDKVKAYIISISKNSLILKYDINEISDVEVHYNSSI</sequence>
<dbReference type="Pfam" id="PF13648">
    <property type="entry name" value="Lipocalin_4"/>
    <property type="match status" value="1"/>
</dbReference>
<accession>K4IIH2</accession>
<dbReference type="HOGENOM" id="CLU_1925836_0_0_10"/>
<dbReference type="RefSeq" id="WP_015025900.1">
    <property type="nucleotide sequence ID" value="NC_018721.1"/>
</dbReference>
<dbReference type="AlphaFoldDB" id="K4IIH2"/>
<keyword evidence="3" id="KW-1185">Reference proteome</keyword>
<dbReference type="EMBL" id="CP003879">
    <property type="protein sequence ID" value="AFU70362.1"/>
    <property type="molecule type" value="Genomic_DNA"/>
</dbReference>
<evidence type="ECO:0000313" key="2">
    <source>
        <dbReference type="EMBL" id="AFU70362.1"/>
    </source>
</evidence>
<name>K4IIH2_PSYTT</name>
<evidence type="ECO:0000313" key="3">
    <source>
        <dbReference type="Proteomes" id="UP000008514"/>
    </source>
</evidence>